<feature type="domain" description="DUF1254" evidence="2">
    <location>
        <begin position="68"/>
        <end position="200"/>
    </location>
</feature>
<gene>
    <name evidence="3" type="ORF">NCAST_34_00970</name>
</gene>
<evidence type="ECO:0000259" key="1">
    <source>
        <dbReference type="Pfam" id="PF06742"/>
    </source>
</evidence>
<accession>U5EPE2</accession>
<keyword evidence="4" id="KW-1185">Reference proteome</keyword>
<dbReference type="eggNOG" id="COG5361">
    <property type="taxonomic scope" value="Bacteria"/>
</dbReference>
<dbReference type="RefSeq" id="WP_019045574.1">
    <property type="nucleotide sequence ID" value="NZ_BAFO02000034.1"/>
</dbReference>
<protein>
    <recommendedName>
        <fullName evidence="5">DUF1254 domain-containing protein</fullName>
    </recommendedName>
</protein>
<proteinExistence type="predicted"/>
<reference evidence="3 4" key="1">
    <citation type="journal article" date="2014" name="BMC Genomics">
        <title>Genome based analysis of type-I polyketide synthase and nonribosomal peptide synthetase gene clusters in seven strains of five representative Nocardia species.</title>
        <authorList>
            <person name="Komaki H."/>
            <person name="Ichikawa N."/>
            <person name="Hosoyama A."/>
            <person name="Takahashi-Nakaguchi A."/>
            <person name="Matsuzawa T."/>
            <person name="Suzuki K."/>
            <person name="Fujita N."/>
            <person name="Gonoi T."/>
        </authorList>
    </citation>
    <scope>NUCLEOTIDE SEQUENCE [LARGE SCALE GENOMIC DNA]</scope>
    <source>
        <strain evidence="3 4">NBRC 15531</strain>
    </source>
</reference>
<dbReference type="InterPro" id="IPR010621">
    <property type="entry name" value="DUF1214"/>
</dbReference>
<dbReference type="Gene3D" id="1.10.3360.10">
    <property type="entry name" value="VPA0735-like domain"/>
    <property type="match status" value="1"/>
</dbReference>
<dbReference type="Pfam" id="PF06863">
    <property type="entry name" value="DUF1254"/>
    <property type="match status" value="1"/>
</dbReference>
<evidence type="ECO:0008006" key="5">
    <source>
        <dbReference type="Google" id="ProtNLM"/>
    </source>
</evidence>
<evidence type="ECO:0000313" key="4">
    <source>
        <dbReference type="Proteomes" id="UP000017048"/>
    </source>
</evidence>
<dbReference type="Proteomes" id="UP000017048">
    <property type="component" value="Unassembled WGS sequence"/>
</dbReference>
<dbReference type="InterPro" id="IPR037049">
    <property type="entry name" value="DUF1214_C_sf"/>
</dbReference>
<dbReference type="PANTHER" id="PTHR36509:SF3">
    <property type="entry name" value="SIGNAL PEPTIDE PROTEIN"/>
    <property type="match status" value="1"/>
</dbReference>
<evidence type="ECO:0000313" key="3">
    <source>
        <dbReference type="EMBL" id="GAD86969.1"/>
    </source>
</evidence>
<dbReference type="OrthoDB" id="272779at2"/>
<organism evidence="3 4">
    <name type="scientific">Nocardia asteroides NBRC 15531</name>
    <dbReference type="NCBI Taxonomy" id="1110697"/>
    <lineage>
        <taxon>Bacteria</taxon>
        <taxon>Bacillati</taxon>
        <taxon>Actinomycetota</taxon>
        <taxon>Actinomycetes</taxon>
        <taxon>Mycobacteriales</taxon>
        <taxon>Nocardiaceae</taxon>
        <taxon>Nocardia</taxon>
    </lineage>
</organism>
<dbReference type="SUPFAM" id="SSF160935">
    <property type="entry name" value="VPA0735-like"/>
    <property type="match status" value="1"/>
</dbReference>
<evidence type="ECO:0000259" key="2">
    <source>
        <dbReference type="Pfam" id="PF06863"/>
    </source>
</evidence>
<dbReference type="Gene3D" id="2.60.40.1610">
    <property type="entry name" value="Domain of unknown function DUF1254"/>
    <property type="match status" value="1"/>
</dbReference>
<comment type="caution">
    <text evidence="3">The sequence shown here is derived from an EMBL/GenBank/DDBJ whole genome shotgun (WGS) entry which is preliminary data.</text>
</comment>
<dbReference type="GeneID" id="91515690"/>
<dbReference type="InterPro" id="IPR010679">
    <property type="entry name" value="DUF1254"/>
</dbReference>
<sequence>MTRYDDLAESEFEGGFATEETTRLLTEELRFQRAVQAYLWALPAVNIWAMKEASERRFGAGYHVLPVWQDRIDAKTLVTTPNFDVVYAMGYLDLAKSGPLVVEAPAGVQGILDDFWQRPILGPVIDGHQHKGDVGMVGPDAGQGGKYVLLPPGFDGPEPSDGFVYRSRTNNVFLFWRSFFADPDDLTETVGRIEATRIYPLGNRAGAAPMQFPHASGVELDMLFPRDGSYFDMLDRFIQAEAVDPHDLDMRGFLHTIGIEKGAKFTPSTRDRELLDKAARTAFKISKITITDLLPLEPGGTYFPARPWLNVFAGQNTEFQASGTFTNLEQRAGYFTSAYSDSPAMVVNLVDKGAKYPVTMRDINGDVLDGARSYTLHLPANVPAKLFWSVAVYDPVTASGLDNGQRFPSINAMDKPATDPDGSHTIYFGPDKPTGADERNWLRTVPGKGFFVIVRLYGPGTDFYDQVWTPGDLRPIG</sequence>
<dbReference type="STRING" id="1824.SAMN05444423_10439"/>
<feature type="domain" description="DUF1214" evidence="1">
    <location>
        <begin position="354"/>
        <end position="460"/>
    </location>
</feature>
<dbReference type="PANTHER" id="PTHR36509">
    <property type="entry name" value="BLL3101 PROTEIN"/>
    <property type="match status" value="1"/>
</dbReference>
<dbReference type="AlphaFoldDB" id="U5EPE2"/>
<dbReference type="Gene3D" id="2.60.120.600">
    <property type="entry name" value="Domain of unknown function DUF1214, C-terminal domain"/>
    <property type="match status" value="1"/>
</dbReference>
<dbReference type="Pfam" id="PF06742">
    <property type="entry name" value="DUF1214"/>
    <property type="match status" value="1"/>
</dbReference>
<name>U5EPE2_NOCAS</name>
<dbReference type="EMBL" id="BAFO02000034">
    <property type="protein sequence ID" value="GAD86969.1"/>
    <property type="molecule type" value="Genomic_DNA"/>
</dbReference>
<dbReference type="InterPro" id="IPR037050">
    <property type="entry name" value="DUF1254_sf"/>
</dbReference>